<dbReference type="Proteomes" id="UP000035740">
    <property type="component" value="Unassembled WGS sequence"/>
</dbReference>
<dbReference type="Gramene" id="KMS94371">
    <property type="protein sequence ID" value="KMS94371"/>
    <property type="gene ID" value="BVRB_022080"/>
</dbReference>
<reference evidence="1 2" key="1">
    <citation type="journal article" date="2014" name="Nature">
        <title>The genome of the recently domesticated crop plant sugar beet (Beta vulgaris).</title>
        <authorList>
            <person name="Dohm J.C."/>
            <person name="Minoche A.E."/>
            <person name="Holtgrawe D."/>
            <person name="Capella-Gutierrez S."/>
            <person name="Zakrzewski F."/>
            <person name="Tafer H."/>
            <person name="Rupp O."/>
            <person name="Sorensen T.R."/>
            <person name="Stracke R."/>
            <person name="Reinhardt R."/>
            <person name="Goesmann A."/>
            <person name="Kraft T."/>
            <person name="Schulz B."/>
            <person name="Stadler P.F."/>
            <person name="Schmidt T."/>
            <person name="Gabaldon T."/>
            <person name="Lehrach H."/>
            <person name="Weisshaar B."/>
            <person name="Himmelbauer H."/>
        </authorList>
    </citation>
    <scope>NUCLEOTIDE SEQUENCE [LARGE SCALE GENOMIC DNA]</scope>
    <source>
        <tissue evidence="1">Taproot</tissue>
    </source>
</reference>
<dbReference type="AlphaFoldDB" id="A0A0J8B071"/>
<organism evidence="1 2">
    <name type="scientific">Beta vulgaris subsp. vulgaris</name>
    <name type="common">Beet</name>
    <dbReference type="NCBI Taxonomy" id="3555"/>
    <lineage>
        <taxon>Eukaryota</taxon>
        <taxon>Viridiplantae</taxon>
        <taxon>Streptophyta</taxon>
        <taxon>Embryophyta</taxon>
        <taxon>Tracheophyta</taxon>
        <taxon>Spermatophyta</taxon>
        <taxon>Magnoliopsida</taxon>
        <taxon>eudicotyledons</taxon>
        <taxon>Gunneridae</taxon>
        <taxon>Pentapetalae</taxon>
        <taxon>Caryophyllales</taxon>
        <taxon>Chenopodiaceae</taxon>
        <taxon>Betoideae</taxon>
        <taxon>Beta</taxon>
    </lineage>
</organism>
<evidence type="ECO:0000313" key="1">
    <source>
        <dbReference type="EMBL" id="KMS94371.1"/>
    </source>
</evidence>
<protein>
    <submittedName>
        <fullName evidence="1">Uncharacterized protein</fullName>
    </submittedName>
</protein>
<proteinExistence type="predicted"/>
<name>A0A0J8B071_BETVV</name>
<evidence type="ECO:0000313" key="2">
    <source>
        <dbReference type="Proteomes" id="UP000035740"/>
    </source>
</evidence>
<dbReference type="EMBL" id="KQ093895">
    <property type="protein sequence ID" value="KMS94371.1"/>
    <property type="molecule type" value="Genomic_DNA"/>
</dbReference>
<accession>A0A0J8B071</accession>
<sequence>MGEFCCCRLKKRPLKAMLTGSHSAGLYQVRVQQMYRSVVRE</sequence>
<gene>
    <name evidence="1" type="ORF">BVRB_022080</name>
</gene>
<keyword evidence="2" id="KW-1185">Reference proteome</keyword>